<dbReference type="Proteomes" id="UP000609802">
    <property type="component" value="Unassembled WGS sequence"/>
</dbReference>
<gene>
    <name evidence="1" type="ORF">GCM10016455_28130</name>
</gene>
<organism evidence="1 2">
    <name type="scientific">Aliiroseovarius zhejiangensis</name>
    <dbReference type="NCBI Taxonomy" id="1632025"/>
    <lineage>
        <taxon>Bacteria</taxon>
        <taxon>Pseudomonadati</taxon>
        <taxon>Pseudomonadota</taxon>
        <taxon>Alphaproteobacteria</taxon>
        <taxon>Rhodobacterales</taxon>
        <taxon>Paracoccaceae</taxon>
        <taxon>Aliiroseovarius</taxon>
    </lineage>
</organism>
<name>A0ABQ3J985_9RHOB</name>
<comment type="caution">
    <text evidence="1">The sequence shown here is derived from an EMBL/GenBank/DDBJ whole genome shotgun (WGS) entry which is preliminary data.</text>
</comment>
<evidence type="ECO:0008006" key="3">
    <source>
        <dbReference type="Google" id="ProtNLM"/>
    </source>
</evidence>
<dbReference type="Pfam" id="PF05045">
    <property type="entry name" value="RgpF"/>
    <property type="match status" value="1"/>
</dbReference>
<evidence type="ECO:0000313" key="2">
    <source>
        <dbReference type="Proteomes" id="UP000609802"/>
    </source>
</evidence>
<reference evidence="2" key="1">
    <citation type="journal article" date="2019" name="Int. J. Syst. Evol. Microbiol.">
        <title>The Global Catalogue of Microorganisms (GCM) 10K type strain sequencing project: providing services to taxonomists for standard genome sequencing and annotation.</title>
        <authorList>
            <consortium name="The Broad Institute Genomics Platform"/>
            <consortium name="The Broad Institute Genome Sequencing Center for Infectious Disease"/>
            <person name="Wu L."/>
            <person name="Ma J."/>
        </authorList>
    </citation>
    <scope>NUCLEOTIDE SEQUENCE [LARGE SCALE GENOMIC DNA]</scope>
    <source>
        <strain evidence="2">KCTC 42443</strain>
    </source>
</reference>
<keyword evidence="2" id="KW-1185">Reference proteome</keyword>
<dbReference type="EMBL" id="BNCH01000007">
    <property type="protein sequence ID" value="GHF05231.1"/>
    <property type="molecule type" value="Genomic_DNA"/>
</dbReference>
<accession>A0ABQ3J985</accession>
<protein>
    <recommendedName>
        <fullName evidence="3">Rhamnan synthesis protein F</fullName>
    </recommendedName>
</protein>
<proteinExistence type="predicted"/>
<sequence length="412" mass="47176">MALAWTLVLHMVGKVSVLLKNVLVGLIAVPRLRCHARVMAQGNPMSIRPGKRNPFWRVLQWVAWAVFRVRYVAFDRLRDRWRLRDYVDDIKDVEVLSDTSDGVFAIFVYYEPGETVSDSVQRIIQMLSARNVNILLACNHALSDQQRSFFNDHCHTIILRGNQGFDFGCYKDTVKHMVTAGLTPDRLLILNDSVFYASRGLEAFVDALLDEEDVIVAYENWGEDYHLQSFALSISAHVFASRSFLDFWRNYVPSNNRVLAIDLGEKGLTRAMLNSARTTKVIYSIDKLHTILTQSGGVDETMLEAVIPWPAKGRLKDTPQNPEDRIVEVCGHLGTTSTIHSGAYFFPKYMASPLFKKDLVYRRRFSLWEVGVWTKDLLPEDEREQFLNQLRLKGDASGLSLLDRFKFTYGLK</sequence>
<dbReference type="InterPro" id="IPR007739">
    <property type="entry name" value="RgpF"/>
</dbReference>
<dbReference type="RefSeq" id="WP_191287185.1">
    <property type="nucleotide sequence ID" value="NZ_BNCH01000007.1"/>
</dbReference>
<evidence type="ECO:0000313" key="1">
    <source>
        <dbReference type="EMBL" id="GHF05231.1"/>
    </source>
</evidence>